<reference evidence="10" key="1">
    <citation type="journal article" date="2013" name="Nat. Genet.">
        <title>The draft genomes of soft-shell turtle and green sea turtle yield insights into the development and evolution of the turtle-specific body plan.</title>
        <authorList>
            <person name="Wang Z."/>
            <person name="Pascual-Anaya J."/>
            <person name="Zadissa A."/>
            <person name="Li W."/>
            <person name="Niimura Y."/>
            <person name="Huang Z."/>
            <person name="Li C."/>
            <person name="White S."/>
            <person name="Xiong Z."/>
            <person name="Fang D."/>
            <person name="Wang B."/>
            <person name="Ming Y."/>
            <person name="Chen Y."/>
            <person name="Zheng Y."/>
            <person name="Kuraku S."/>
            <person name="Pignatelli M."/>
            <person name="Herrero J."/>
            <person name="Beal K."/>
            <person name="Nozawa M."/>
            <person name="Li Q."/>
            <person name="Wang J."/>
            <person name="Zhang H."/>
            <person name="Yu L."/>
            <person name="Shigenobu S."/>
            <person name="Wang J."/>
            <person name="Liu J."/>
            <person name="Flicek P."/>
            <person name="Searle S."/>
            <person name="Wang J."/>
            <person name="Kuratani S."/>
            <person name="Yin Y."/>
            <person name="Aken B."/>
            <person name="Zhang G."/>
            <person name="Irie N."/>
        </authorList>
    </citation>
    <scope>NUCLEOTIDE SEQUENCE [LARGE SCALE GENOMIC DNA]</scope>
</reference>
<dbReference type="Pfam" id="PF00621">
    <property type="entry name" value="RhoGEF"/>
    <property type="match status" value="1"/>
</dbReference>
<dbReference type="EMBL" id="KB585326">
    <property type="protein sequence ID" value="EMP25943.1"/>
    <property type="molecule type" value="Genomic_DNA"/>
</dbReference>
<evidence type="ECO:0000259" key="6">
    <source>
        <dbReference type="PROSITE" id="PS50002"/>
    </source>
</evidence>
<dbReference type="Gene3D" id="1.20.900.10">
    <property type="entry name" value="Dbl homology (DH) domain"/>
    <property type="match status" value="1"/>
</dbReference>
<keyword evidence="3" id="KW-0862">Zinc</keyword>
<dbReference type="SMART" id="SM00325">
    <property type="entry name" value="RhoGEF"/>
    <property type="match status" value="1"/>
</dbReference>
<dbReference type="PROSITE" id="PS50157">
    <property type="entry name" value="ZINC_FINGER_C2H2_2"/>
    <property type="match status" value="4"/>
</dbReference>
<dbReference type="PANTHER" id="PTHR12845">
    <property type="entry name" value="GUANINE NUCLEOTIDE EXCHANGE FACTOR"/>
    <property type="match status" value="1"/>
</dbReference>
<name>M7B1I5_CHEMY</name>
<feature type="region of interest" description="Disordered" evidence="5">
    <location>
        <begin position="757"/>
        <end position="826"/>
    </location>
</feature>
<dbReference type="InterPro" id="IPR000219">
    <property type="entry name" value="DH_dom"/>
</dbReference>
<feature type="domain" description="C2H2-type" evidence="8">
    <location>
        <begin position="663"/>
        <end position="690"/>
    </location>
</feature>
<dbReference type="PANTHER" id="PTHR12845:SF3">
    <property type="entry name" value="RHO GUANINE NUCLEOTIDE EXCHANGE FACTOR 16"/>
    <property type="match status" value="1"/>
</dbReference>
<dbReference type="SUPFAM" id="SSF57667">
    <property type="entry name" value="beta-beta-alpha zinc fingers"/>
    <property type="match status" value="2"/>
</dbReference>
<feature type="region of interest" description="Disordered" evidence="5">
    <location>
        <begin position="1094"/>
        <end position="1132"/>
    </location>
</feature>
<protein>
    <submittedName>
        <fullName evidence="9">PR domain zinc finger protein 16</fullName>
    </submittedName>
</protein>
<dbReference type="FunFam" id="3.30.160.60:FF:000929">
    <property type="entry name" value="Uncharacterized protein, isoform B"/>
    <property type="match status" value="1"/>
</dbReference>
<dbReference type="Gene3D" id="2.30.30.40">
    <property type="entry name" value="SH3 Domains"/>
    <property type="match status" value="1"/>
</dbReference>
<feature type="domain" description="SH3" evidence="6">
    <location>
        <begin position="1518"/>
        <end position="1582"/>
    </location>
</feature>
<feature type="compositionally biased region" description="Low complexity" evidence="5">
    <location>
        <begin position="191"/>
        <end position="206"/>
    </location>
</feature>
<feature type="region of interest" description="Disordered" evidence="5">
    <location>
        <begin position="885"/>
        <end position="936"/>
    </location>
</feature>
<feature type="compositionally biased region" description="Basic and acidic residues" evidence="5">
    <location>
        <begin position="212"/>
        <end position="229"/>
    </location>
</feature>
<evidence type="ECO:0000256" key="2">
    <source>
        <dbReference type="ARBA" id="ARBA00022658"/>
    </source>
</evidence>
<dbReference type="FunFam" id="1.20.900.10:FF:000007">
    <property type="entry name" value="rho guanine nucleotide exchange factor 19"/>
    <property type="match status" value="1"/>
</dbReference>
<dbReference type="PROSITE" id="PS50010">
    <property type="entry name" value="DH_2"/>
    <property type="match status" value="1"/>
</dbReference>
<evidence type="ECO:0000313" key="9">
    <source>
        <dbReference type="EMBL" id="EMP25943.1"/>
    </source>
</evidence>
<dbReference type="Gene3D" id="2.30.29.30">
    <property type="entry name" value="Pleckstrin-homology domain (PH domain)/Phosphotyrosine-binding domain (PTB)"/>
    <property type="match status" value="1"/>
</dbReference>
<dbReference type="Pfam" id="PF00096">
    <property type="entry name" value="zf-C2H2"/>
    <property type="match status" value="4"/>
</dbReference>
<dbReference type="InterPro" id="IPR047271">
    <property type="entry name" value="Ephexin-like"/>
</dbReference>
<keyword evidence="3" id="KW-0863">Zinc-finger</keyword>
<dbReference type="InterPro" id="IPR036236">
    <property type="entry name" value="Znf_C2H2_sf"/>
</dbReference>
<dbReference type="PROSITE" id="PS00028">
    <property type="entry name" value="ZINC_FINGER_C2H2_1"/>
    <property type="match status" value="3"/>
</dbReference>
<dbReference type="GO" id="GO:0008270">
    <property type="term" value="F:zinc ion binding"/>
    <property type="evidence" value="ECO:0007669"/>
    <property type="project" value="UniProtKB-KW"/>
</dbReference>
<feature type="compositionally biased region" description="Polar residues" evidence="5">
    <location>
        <begin position="789"/>
        <end position="804"/>
    </location>
</feature>
<proteinExistence type="predicted"/>
<evidence type="ECO:0000256" key="4">
    <source>
        <dbReference type="PROSITE-ProRule" id="PRU00192"/>
    </source>
</evidence>
<dbReference type="eggNOG" id="KOG3523">
    <property type="taxonomic scope" value="Eukaryota"/>
</dbReference>
<dbReference type="SMART" id="SM00326">
    <property type="entry name" value="SH3"/>
    <property type="match status" value="1"/>
</dbReference>
<dbReference type="Proteomes" id="UP000031443">
    <property type="component" value="Unassembled WGS sequence"/>
</dbReference>
<dbReference type="InterPro" id="IPR036028">
    <property type="entry name" value="SH3-like_dom_sf"/>
</dbReference>
<sequence length="1609" mass="179418">MHADCRTQIKCKDCGQMFSTTSSLNKHRRFCEGKNHYNPGGIFAPGLPLTPTSLMDKSKPSPNLNHASLGFNDYFPSRPHPGGIPFSPAPPAFPALTPGFPGIFPPSLYPRPPLLPPTPLLKSPLNHTQDAKLPSPLGNPALPLISAVSNSNQPISGEEKFESSLENSYLDKLKARNSDMSDGSDFEDVNTTTGTDLDTTTGTGSDLESDAESDRDKMKDKSKQTENKPDFVSSSVSTSSTNNVNELPLFYSQHSFFPPPEEQLLPTTGAANDSIKAIASIAEKYFGPGFMGMQEKKIGSLPYHSMFPFQFLPNFPHSLYPFTDRTLNHNLLVKAEPKSPRDLHKVGSTSSESPFDLTTKPKEIKPILPPPKVLPAPSSGEEQPLDLSIGNRIRASQNGGREPRKNHIYGERKLMASEVLPKISQSQLSQQPSLHYAKPSPFFMDPIYRALKIDFLTPALTSGLALKSALPGRIWGTVDTIRQYWPPGAIPECSIVTALDSTLNSVALASRVEKRKVTDPVGALKEKYLRPSPLLFHPQWLFITRLLYLYKQMSAIETMTEKLESFAAMKADTGTSLQPLPHHSFNFRSPPPTLSDPILRKGKERYTCRYCGKIFPRSANLTRHLRTHTGEQPYRCKYCDRSFSISSNLQRHVRNIHNKEKPFKCHLCNRCFGQQTNLDRHLKKHEHENVPVSQHSGVITNHLGTSASSPNSEPDNHALLDEKEDSYFSEIRNFIANSEMNQASTLTDKRPEIQDIDSNSQCHGLANEKPEDVDEEEEELEEEDDDSLTGKSQDETVSPTTEPQGTFEDEEDEEPTSLTMSFDHTRRCIEEDEAGLLDLEQMPNFGKGLDLRKAAEEAFEVKDVFNSTLDSETIKQTLYRQAKNQPCQKGMLPSRGGDWLCKPGPGEGDSPGSDGCPAGSLAPHRSSMSHRHSDGSVGDKALLLERKFHSELRIDANVTPPSGKRSSMAALDSSSFAAQRSPSPTEPCRVVLSTESPAALKMGTQQLIPKSLAVSTKSKTPARHQSFAVAMPSKEAAHCGPKRMSAPGISLDDLDIELDSSGLKRNLRNTSYRAAMKGLGNAEEPSKDVATLKPVSQDTDAHPARSPGRTKRTLGRKRMQRHGGSFKDEPRLYQEIRERGLNSINHESDDDLLEEDSNVEEHSAPATIVVKSYRPAQVTWSQLPEVQEAGILARITPEERKRQEAIFEIITSEYSYLHSLGILVGHFMKSEELKETMTQTEHHHLFSNIGEILSISKSFFEDLEKRHQENILIPNISDILENHVSNHFNPYVVYCSNEVYQQRTLQKLLNTNATFKEALKQIERKPECGGLPMSSFLILPMQRVTRLPLLMDTVCQKTNVYSTAYEAATQALKAISKLVKKCNEGAHTMERTEQMYTLQKHLEFGKIKPFPLISASRWLLKRGEISLSHSEDAGIFRKGFGRANCYLFVFNDVLIVTKKKSEESYAVMDYAKLDQIMVEKIESLDSPSSPPGKPGSSGAARGPCSGHSFRVIMKRNSEGKEETIVLSAESLAYLAKQTDEIFLQQADVVLVLDEEDGWYLGERLRDGERGWFPQSCAQHITNRNAVESNVRRMERLRIETDVDTLEMVQ</sequence>
<dbReference type="SMART" id="SM00355">
    <property type="entry name" value="ZnF_C2H2"/>
    <property type="match status" value="4"/>
</dbReference>
<accession>M7B1I5</accession>
<dbReference type="FunFam" id="3.30.160.60:FF:000159">
    <property type="entry name" value="Mds1 and evi1 complex locus protein"/>
    <property type="match status" value="1"/>
</dbReference>
<feature type="compositionally biased region" description="Basic residues" evidence="5">
    <location>
        <begin position="1108"/>
        <end position="1121"/>
    </location>
</feature>
<keyword evidence="3" id="KW-0479">Metal-binding</keyword>
<dbReference type="FunFam" id="3.30.160.60:FF:000112">
    <property type="entry name" value="Mds1 and evi1 complex locus protein"/>
    <property type="match status" value="1"/>
</dbReference>
<feature type="domain" description="C2H2-type" evidence="8">
    <location>
        <begin position="9"/>
        <end position="36"/>
    </location>
</feature>
<evidence type="ECO:0000256" key="1">
    <source>
        <dbReference type="ARBA" id="ARBA00022443"/>
    </source>
</evidence>
<dbReference type="SUPFAM" id="SSF50729">
    <property type="entry name" value="PH domain-like"/>
    <property type="match status" value="1"/>
</dbReference>
<gene>
    <name evidence="9" type="ORF">UY3_16940</name>
</gene>
<dbReference type="STRING" id="8469.M7B1I5"/>
<feature type="domain" description="C2H2-type" evidence="8">
    <location>
        <begin position="634"/>
        <end position="662"/>
    </location>
</feature>
<keyword evidence="1 4" id="KW-0728">SH3 domain</keyword>
<feature type="region of interest" description="Disordered" evidence="5">
    <location>
        <begin position="956"/>
        <end position="988"/>
    </location>
</feature>
<evidence type="ECO:0000256" key="5">
    <source>
        <dbReference type="SAM" id="MobiDB-lite"/>
    </source>
</evidence>
<dbReference type="Gene3D" id="3.30.160.60">
    <property type="entry name" value="Classic Zinc Finger"/>
    <property type="match status" value="3"/>
</dbReference>
<dbReference type="SUPFAM" id="SSF48065">
    <property type="entry name" value="DBL homology domain (DH-domain)"/>
    <property type="match status" value="1"/>
</dbReference>
<dbReference type="SUPFAM" id="SSF50044">
    <property type="entry name" value="SH3-domain"/>
    <property type="match status" value="1"/>
</dbReference>
<feature type="compositionally biased region" description="Low complexity" evidence="5">
    <location>
        <begin position="908"/>
        <end position="917"/>
    </location>
</feature>
<keyword evidence="2" id="KW-0344">Guanine-nucleotide releasing factor</keyword>
<organism evidence="9 10">
    <name type="scientific">Chelonia mydas</name>
    <name type="common">Green sea-turtle</name>
    <name type="synonym">Chelonia agassizi</name>
    <dbReference type="NCBI Taxonomy" id="8469"/>
    <lineage>
        <taxon>Eukaryota</taxon>
        <taxon>Metazoa</taxon>
        <taxon>Chordata</taxon>
        <taxon>Craniata</taxon>
        <taxon>Vertebrata</taxon>
        <taxon>Euteleostomi</taxon>
        <taxon>Archelosauria</taxon>
        <taxon>Testudinata</taxon>
        <taxon>Testudines</taxon>
        <taxon>Cryptodira</taxon>
        <taxon>Durocryptodira</taxon>
        <taxon>Americhelydia</taxon>
        <taxon>Chelonioidea</taxon>
        <taxon>Cheloniidae</taxon>
        <taxon>Chelonia</taxon>
    </lineage>
</organism>
<dbReference type="CDD" id="cd01221">
    <property type="entry name" value="PH_ephexin"/>
    <property type="match status" value="1"/>
</dbReference>
<evidence type="ECO:0000256" key="3">
    <source>
        <dbReference type="PROSITE-ProRule" id="PRU00042"/>
    </source>
</evidence>
<evidence type="ECO:0000313" key="10">
    <source>
        <dbReference type="Proteomes" id="UP000031443"/>
    </source>
</evidence>
<feature type="compositionally biased region" description="Polar residues" evidence="5">
    <location>
        <begin position="972"/>
        <end position="983"/>
    </location>
</feature>
<dbReference type="InterPro" id="IPR047270">
    <property type="entry name" value="PH_ephexin"/>
</dbReference>
<dbReference type="InterPro" id="IPR013087">
    <property type="entry name" value="Znf_C2H2_type"/>
</dbReference>
<feature type="domain" description="DH" evidence="7">
    <location>
        <begin position="1201"/>
        <end position="1385"/>
    </location>
</feature>
<dbReference type="InterPro" id="IPR011993">
    <property type="entry name" value="PH-like_dom_sf"/>
</dbReference>
<dbReference type="Pfam" id="PF00018">
    <property type="entry name" value="SH3_1"/>
    <property type="match status" value="1"/>
</dbReference>
<feature type="domain" description="C2H2-type" evidence="8">
    <location>
        <begin position="606"/>
        <end position="633"/>
    </location>
</feature>
<dbReference type="GO" id="GO:0005085">
    <property type="term" value="F:guanyl-nucleotide exchange factor activity"/>
    <property type="evidence" value="ECO:0007669"/>
    <property type="project" value="UniProtKB-KW"/>
</dbReference>
<evidence type="ECO:0000259" key="8">
    <source>
        <dbReference type="PROSITE" id="PS50157"/>
    </source>
</evidence>
<feature type="compositionally biased region" description="Low complexity" evidence="5">
    <location>
        <begin position="1494"/>
        <end position="1503"/>
    </location>
</feature>
<feature type="region of interest" description="Disordered" evidence="5">
    <location>
        <begin position="1483"/>
        <end position="1506"/>
    </location>
</feature>
<dbReference type="InterPro" id="IPR035899">
    <property type="entry name" value="DBL_dom_sf"/>
</dbReference>
<evidence type="ECO:0000259" key="7">
    <source>
        <dbReference type="PROSITE" id="PS50010"/>
    </source>
</evidence>
<feature type="region of interest" description="Disordered" evidence="5">
    <location>
        <begin position="338"/>
        <end position="385"/>
    </location>
</feature>
<feature type="region of interest" description="Disordered" evidence="5">
    <location>
        <begin position="176"/>
        <end position="239"/>
    </location>
</feature>
<feature type="compositionally biased region" description="Acidic residues" evidence="5">
    <location>
        <begin position="771"/>
        <end position="787"/>
    </location>
</feature>
<dbReference type="PROSITE" id="PS50002">
    <property type="entry name" value="SH3"/>
    <property type="match status" value="1"/>
</dbReference>
<dbReference type="CDD" id="cd00160">
    <property type="entry name" value="RhoGEF"/>
    <property type="match status" value="1"/>
</dbReference>
<dbReference type="InterPro" id="IPR001452">
    <property type="entry name" value="SH3_domain"/>
</dbReference>
<keyword evidence="10" id="KW-1185">Reference proteome</keyword>